<gene>
    <name evidence="1" type="ORF">TorRG33x02_322050</name>
</gene>
<keyword evidence="2" id="KW-1185">Reference proteome</keyword>
<organism evidence="1 2">
    <name type="scientific">Trema orientale</name>
    <name type="common">Charcoal tree</name>
    <name type="synonym">Celtis orientalis</name>
    <dbReference type="NCBI Taxonomy" id="63057"/>
    <lineage>
        <taxon>Eukaryota</taxon>
        <taxon>Viridiplantae</taxon>
        <taxon>Streptophyta</taxon>
        <taxon>Embryophyta</taxon>
        <taxon>Tracheophyta</taxon>
        <taxon>Spermatophyta</taxon>
        <taxon>Magnoliopsida</taxon>
        <taxon>eudicotyledons</taxon>
        <taxon>Gunneridae</taxon>
        <taxon>Pentapetalae</taxon>
        <taxon>rosids</taxon>
        <taxon>fabids</taxon>
        <taxon>Rosales</taxon>
        <taxon>Cannabaceae</taxon>
        <taxon>Trema</taxon>
    </lineage>
</organism>
<dbReference type="Proteomes" id="UP000237000">
    <property type="component" value="Unassembled WGS sequence"/>
</dbReference>
<dbReference type="InParanoid" id="A0A2P5BGE9"/>
<proteinExistence type="predicted"/>
<reference evidence="2" key="1">
    <citation type="submission" date="2016-06" db="EMBL/GenBank/DDBJ databases">
        <title>Parallel loss of symbiosis genes in relatives of nitrogen-fixing non-legume Parasponia.</title>
        <authorList>
            <person name="Van Velzen R."/>
            <person name="Holmer R."/>
            <person name="Bu F."/>
            <person name="Rutten L."/>
            <person name="Van Zeijl A."/>
            <person name="Liu W."/>
            <person name="Santuari L."/>
            <person name="Cao Q."/>
            <person name="Sharma T."/>
            <person name="Shen D."/>
            <person name="Roswanjaya Y."/>
            <person name="Wardhani T."/>
            <person name="Kalhor M.S."/>
            <person name="Jansen J."/>
            <person name="Van den Hoogen J."/>
            <person name="Gungor B."/>
            <person name="Hartog M."/>
            <person name="Hontelez J."/>
            <person name="Verver J."/>
            <person name="Yang W.-C."/>
            <person name="Schijlen E."/>
            <person name="Repin R."/>
            <person name="Schilthuizen M."/>
            <person name="Schranz E."/>
            <person name="Heidstra R."/>
            <person name="Miyata K."/>
            <person name="Fedorova E."/>
            <person name="Kohlen W."/>
            <person name="Bisseling T."/>
            <person name="Smit S."/>
            <person name="Geurts R."/>
        </authorList>
    </citation>
    <scope>NUCLEOTIDE SEQUENCE [LARGE SCALE GENOMIC DNA]</scope>
    <source>
        <strain evidence="2">cv. RG33-2</strain>
    </source>
</reference>
<evidence type="ECO:0000313" key="2">
    <source>
        <dbReference type="Proteomes" id="UP000237000"/>
    </source>
</evidence>
<dbReference type="AlphaFoldDB" id="A0A2P5BGE9"/>
<accession>A0A2P5BGE9</accession>
<comment type="caution">
    <text evidence="1">The sequence shown here is derived from an EMBL/GenBank/DDBJ whole genome shotgun (WGS) entry which is preliminary data.</text>
</comment>
<dbReference type="EMBL" id="JXTC01000527">
    <property type="protein sequence ID" value="PON47868.1"/>
    <property type="molecule type" value="Genomic_DNA"/>
</dbReference>
<sequence length="67" mass="7677">MSKKRQKGTNEKNGLTRLQVTVHHHEFGFLIALSAAKIPALWIVDRRTNDLALVMLYRGMNLSESRN</sequence>
<name>A0A2P5BGE9_TREOI</name>
<evidence type="ECO:0000313" key="1">
    <source>
        <dbReference type="EMBL" id="PON47868.1"/>
    </source>
</evidence>
<protein>
    <submittedName>
        <fullName evidence="1">Uncharacterized protein</fullName>
    </submittedName>
</protein>